<evidence type="ECO:0000256" key="1">
    <source>
        <dbReference type="ARBA" id="ARBA00005594"/>
    </source>
</evidence>
<dbReference type="GO" id="GO:0006429">
    <property type="term" value="P:leucyl-tRNA aminoacylation"/>
    <property type="evidence" value="ECO:0007669"/>
    <property type="project" value="UniProtKB-UniRule"/>
</dbReference>
<dbReference type="GO" id="GO:0002161">
    <property type="term" value="F:aminoacyl-tRNA deacylase activity"/>
    <property type="evidence" value="ECO:0007669"/>
    <property type="project" value="InterPro"/>
</dbReference>
<dbReference type="InterPro" id="IPR009080">
    <property type="entry name" value="tRNAsynth_Ia_anticodon-bd"/>
</dbReference>
<evidence type="ECO:0000256" key="7">
    <source>
        <dbReference type="ARBA" id="ARBA00047469"/>
    </source>
</evidence>
<evidence type="ECO:0000259" key="10">
    <source>
        <dbReference type="Pfam" id="PF08264"/>
    </source>
</evidence>
<sequence>MKKYIPSQIESKWQKEWRENQLYLSDLSDDKLKYYVLVELPYTSGDLHMGHWFTFTMGDVLARFKRGQGFNVLFPNGFDAFGLPAENAAIKRGIHPRDWTYKNMERMKDQFDTMGTAIDWTKTMMACDPKYYKWNQWIFLKMLEKGLAYRGKLLSNWCPKDQTVLANENVEDGKCWRCGAKVVQKEIDQWLFKIIDYADQLIWQEPPQAAWPKPLRVGQNDWIGRSEGLILDFDGIKVFTTKPETTDGATFLVLAPEHPLVGKLTANKQKDDVESYISRIKSKSELERKENKEKTGVFTGSNVLNPVSGKKIPVWVADYVLMGYGTGAIMAVPYADERDRQFAKEFKLPIIKTSFKARPAGQKQTQYHLHDWSISRQRYWGTPIPIIYCDNCGTVPVPEEDLPVELPYKVDYAPQGKAPLATAEDWVNTQCPKCKGKAKREVETMDTFVDSAWYFFRYLDPENDKEIFDKKVVDAWMPLEIYIGGPEHTLGHALYSRFFTKFFKQLGLIDFDEYAQKRIHHGTILGPDGARMSKSRGNVVNPDDQVKKYGADSIRLYLMFLGPFDIVTPWSPEGINGIYRFLQRIWNLPEKLTINDERLTMNDLQIMHKTIKKVTEDLDSVKFNTAIAGLMEWLNYLSKKEKISEEEYKTFLLLLSPFAPHITEELWQLINGKWKMENGKWKDKKFSIHKHSWPQFDNKFLEEEEVFIAVQVNGKVRDSLLIQKDIVSNKETVEKIALESPKVQKFIEGKSVKKTVYVQGRIISFVI</sequence>
<keyword evidence="4 8" id="KW-0067">ATP-binding</keyword>
<evidence type="ECO:0000313" key="12">
    <source>
        <dbReference type="Proteomes" id="UP000177042"/>
    </source>
</evidence>
<dbReference type="Pfam" id="PF00133">
    <property type="entry name" value="tRNA-synt_1"/>
    <property type="match status" value="1"/>
</dbReference>
<comment type="caution">
    <text evidence="11">The sequence shown here is derived from an EMBL/GenBank/DDBJ whole genome shotgun (WGS) entry which is preliminary data.</text>
</comment>
<dbReference type="GO" id="GO:0005829">
    <property type="term" value="C:cytosol"/>
    <property type="evidence" value="ECO:0007669"/>
    <property type="project" value="TreeGrafter"/>
</dbReference>
<dbReference type="CDD" id="cd00812">
    <property type="entry name" value="LeuRS_core"/>
    <property type="match status" value="1"/>
</dbReference>
<evidence type="ECO:0000256" key="2">
    <source>
        <dbReference type="ARBA" id="ARBA00022598"/>
    </source>
</evidence>
<proteinExistence type="inferred from homology"/>
<dbReference type="InterPro" id="IPR002300">
    <property type="entry name" value="aa-tRNA-synth_Ia"/>
</dbReference>
<comment type="catalytic activity">
    <reaction evidence="7 8">
        <text>tRNA(Leu) + L-leucine + ATP = L-leucyl-tRNA(Leu) + AMP + diphosphate</text>
        <dbReference type="Rhea" id="RHEA:11688"/>
        <dbReference type="Rhea" id="RHEA-COMP:9613"/>
        <dbReference type="Rhea" id="RHEA-COMP:9622"/>
        <dbReference type="ChEBI" id="CHEBI:30616"/>
        <dbReference type="ChEBI" id="CHEBI:33019"/>
        <dbReference type="ChEBI" id="CHEBI:57427"/>
        <dbReference type="ChEBI" id="CHEBI:78442"/>
        <dbReference type="ChEBI" id="CHEBI:78494"/>
        <dbReference type="ChEBI" id="CHEBI:456215"/>
        <dbReference type="EC" id="6.1.1.4"/>
    </reaction>
</comment>
<evidence type="ECO:0000256" key="6">
    <source>
        <dbReference type="ARBA" id="ARBA00023146"/>
    </source>
</evidence>
<gene>
    <name evidence="8" type="primary">leuS</name>
    <name evidence="11" type="ORF">A3C26_03520</name>
</gene>
<dbReference type="InterPro" id="IPR002302">
    <property type="entry name" value="Leu-tRNA-ligase"/>
</dbReference>
<dbReference type="CDD" id="cd07958">
    <property type="entry name" value="Anticodon_Ia_Leu_BEm"/>
    <property type="match status" value="1"/>
</dbReference>
<protein>
    <recommendedName>
        <fullName evidence="8">Leucine--tRNA ligase</fullName>
        <ecNumber evidence="8">6.1.1.4</ecNumber>
    </recommendedName>
    <alternativeName>
        <fullName evidence="8">Leucyl-tRNA synthetase</fullName>
        <shortName evidence="8">LeuRS</shortName>
    </alternativeName>
</protein>
<dbReference type="FunFam" id="1.10.730.10:FF:000002">
    <property type="entry name" value="Leucine--tRNA ligase"/>
    <property type="match status" value="1"/>
</dbReference>
<dbReference type="PANTHER" id="PTHR43740">
    <property type="entry name" value="LEUCYL-TRNA SYNTHETASE"/>
    <property type="match status" value="1"/>
</dbReference>
<evidence type="ECO:0000256" key="5">
    <source>
        <dbReference type="ARBA" id="ARBA00022917"/>
    </source>
</evidence>
<comment type="similarity">
    <text evidence="1 8">Belongs to the class-I aminoacyl-tRNA synthetase family.</text>
</comment>
<accession>A0A1F5JAJ8</accession>
<dbReference type="Gene3D" id="1.10.730.10">
    <property type="entry name" value="Isoleucyl-tRNA Synthetase, Domain 1"/>
    <property type="match status" value="2"/>
</dbReference>
<evidence type="ECO:0000259" key="9">
    <source>
        <dbReference type="Pfam" id="PF00133"/>
    </source>
</evidence>
<dbReference type="InterPro" id="IPR014729">
    <property type="entry name" value="Rossmann-like_a/b/a_fold"/>
</dbReference>
<dbReference type="AlphaFoldDB" id="A0A1F5JAJ8"/>
<evidence type="ECO:0000256" key="3">
    <source>
        <dbReference type="ARBA" id="ARBA00022741"/>
    </source>
</evidence>
<dbReference type="Gene3D" id="3.10.20.590">
    <property type="match status" value="1"/>
</dbReference>
<dbReference type="Pfam" id="PF08264">
    <property type="entry name" value="Anticodon_1"/>
    <property type="match status" value="1"/>
</dbReference>
<dbReference type="EMBL" id="MFCX01000023">
    <property type="protein sequence ID" value="OGE25589.1"/>
    <property type="molecule type" value="Genomic_DNA"/>
</dbReference>
<evidence type="ECO:0000256" key="4">
    <source>
        <dbReference type="ARBA" id="ARBA00022840"/>
    </source>
</evidence>
<dbReference type="PRINTS" id="PR00985">
    <property type="entry name" value="TRNASYNTHLEU"/>
</dbReference>
<dbReference type="Proteomes" id="UP000177042">
    <property type="component" value="Unassembled WGS sequence"/>
</dbReference>
<keyword evidence="5 8" id="KW-0648">Protein biosynthesis</keyword>
<dbReference type="SUPFAM" id="SSF52374">
    <property type="entry name" value="Nucleotidylyl transferase"/>
    <property type="match status" value="1"/>
</dbReference>
<evidence type="ECO:0000256" key="8">
    <source>
        <dbReference type="HAMAP-Rule" id="MF_00049"/>
    </source>
</evidence>
<feature type="short sequence motif" description="'KMSKS' region" evidence="8">
    <location>
        <begin position="531"/>
        <end position="535"/>
    </location>
</feature>
<dbReference type="GO" id="GO:0004823">
    <property type="term" value="F:leucine-tRNA ligase activity"/>
    <property type="evidence" value="ECO:0007669"/>
    <property type="project" value="UniProtKB-UniRule"/>
</dbReference>
<organism evidence="11 12">
    <name type="scientific">Candidatus Daviesbacteria bacterium RIFCSPHIGHO2_02_FULL_39_12</name>
    <dbReference type="NCBI Taxonomy" id="1797770"/>
    <lineage>
        <taxon>Bacteria</taxon>
        <taxon>Candidatus Daviesiibacteriota</taxon>
    </lineage>
</organism>
<keyword evidence="2 8" id="KW-0436">Ligase</keyword>
<keyword evidence="6 8" id="KW-0030">Aminoacyl-tRNA synthetase</keyword>
<feature type="domain" description="Methionyl/Valyl/Leucyl/Isoleucyl-tRNA synthetase anticodon-binding" evidence="10">
    <location>
        <begin position="606"/>
        <end position="725"/>
    </location>
</feature>
<feature type="domain" description="Aminoacyl-tRNA synthetase class Ia" evidence="9">
    <location>
        <begin position="12"/>
        <end position="559"/>
    </location>
</feature>
<dbReference type="SUPFAM" id="SSF50677">
    <property type="entry name" value="ValRS/IleRS/LeuRS editing domain"/>
    <property type="match status" value="1"/>
</dbReference>
<name>A0A1F5JAJ8_9BACT</name>
<dbReference type="GO" id="GO:0005524">
    <property type="term" value="F:ATP binding"/>
    <property type="evidence" value="ECO:0007669"/>
    <property type="project" value="UniProtKB-UniRule"/>
</dbReference>
<evidence type="ECO:0000313" key="11">
    <source>
        <dbReference type="EMBL" id="OGE25589.1"/>
    </source>
</evidence>
<dbReference type="Gene3D" id="3.40.50.620">
    <property type="entry name" value="HUPs"/>
    <property type="match status" value="2"/>
</dbReference>
<dbReference type="PANTHER" id="PTHR43740:SF2">
    <property type="entry name" value="LEUCINE--TRNA LIGASE, MITOCHONDRIAL"/>
    <property type="match status" value="1"/>
</dbReference>
<reference evidence="11 12" key="1">
    <citation type="journal article" date="2016" name="Nat. Commun.">
        <title>Thousands of microbial genomes shed light on interconnected biogeochemical processes in an aquifer system.</title>
        <authorList>
            <person name="Anantharaman K."/>
            <person name="Brown C.T."/>
            <person name="Hug L.A."/>
            <person name="Sharon I."/>
            <person name="Castelle C.J."/>
            <person name="Probst A.J."/>
            <person name="Thomas B.C."/>
            <person name="Singh A."/>
            <person name="Wilkins M.J."/>
            <person name="Karaoz U."/>
            <person name="Brodie E.L."/>
            <person name="Williams K.H."/>
            <person name="Hubbard S.S."/>
            <person name="Banfield J.F."/>
        </authorList>
    </citation>
    <scope>NUCLEOTIDE SEQUENCE [LARGE SCALE GENOMIC DNA]</scope>
</reference>
<feature type="short sequence motif" description="'HIGH' region" evidence="8">
    <location>
        <begin position="41"/>
        <end position="51"/>
    </location>
</feature>
<dbReference type="SUPFAM" id="SSF47323">
    <property type="entry name" value="Anticodon-binding domain of a subclass of class I aminoacyl-tRNA synthetases"/>
    <property type="match status" value="1"/>
</dbReference>
<dbReference type="HAMAP" id="MF_00049_B">
    <property type="entry name" value="Leu_tRNA_synth_B"/>
    <property type="match status" value="1"/>
</dbReference>
<dbReference type="EC" id="6.1.1.4" evidence="8"/>
<feature type="binding site" evidence="8">
    <location>
        <position position="534"/>
    </location>
    <ligand>
        <name>ATP</name>
        <dbReference type="ChEBI" id="CHEBI:30616"/>
    </ligand>
</feature>
<keyword evidence="3 8" id="KW-0547">Nucleotide-binding</keyword>
<keyword evidence="8" id="KW-0963">Cytoplasm</keyword>
<dbReference type="InterPro" id="IPR009008">
    <property type="entry name" value="Val/Leu/Ile-tRNA-synth_edit"/>
</dbReference>
<dbReference type="InterPro" id="IPR013155">
    <property type="entry name" value="M/V/L/I-tRNA-synth_anticd-bd"/>
</dbReference>
<comment type="subcellular location">
    <subcellularLocation>
        <location evidence="8">Cytoplasm</location>
    </subcellularLocation>
</comment>